<keyword evidence="7" id="KW-1185">Reference proteome</keyword>
<evidence type="ECO:0000313" key="6">
    <source>
        <dbReference type="EMBL" id="RLV56714.1"/>
    </source>
</evidence>
<dbReference type="Gene3D" id="3.40.5.90">
    <property type="entry name" value="CDGSH iron-sulfur domain, mitoNEET-type"/>
    <property type="match status" value="1"/>
</dbReference>
<dbReference type="InterPro" id="IPR042216">
    <property type="entry name" value="MitoNEET_CISD"/>
</dbReference>
<evidence type="ECO:0000256" key="2">
    <source>
        <dbReference type="ARBA" id="ARBA00022723"/>
    </source>
</evidence>
<protein>
    <submittedName>
        <fullName evidence="6">CDGSH iron-sulfur domain-containing protein</fullName>
    </submittedName>
</protein>
<evidence type="ECO:0000259" key="5">
    <source>
        <dbReference type="SMART" id="SM00704"/>
    </source>
</evidence>
<dbReference type="GO" id="GO:0051537">
    <property type="term" value="F:2 iron, 2 sulfur cluster binding"/>
    <property type="evidence" value="ECO:0007669"/>
    <property type="project" value="UniProtKB-KW"/>
</dbReference>
<keyword evidence="1" id="KW-0001">2Fe-2S</keyword>
<feature type="domain" description="Iron-binding zinc finger CDGSH type" evidence="5">
    <location>
        <begin position="27"/>
        <end position="63"/>
    </location>
</feature>
<reference evidence="6 7" key="1">
    <citation type="submission" date="2018-10" db="EMBL/GenBank/DDBJ databases">
        <title>Aeromicrobium sp. 9W16Y-2 whole genome shotgun sequence.</title>
        <authorList>
            <person name="Li F."/>
        </authorList>
    </citation>
    <scope>NUCLEOTIDE SEQUENCE [LARGE SCALE GENOMIC DNA]</scope>
    <source>
        <strain evidence="6 7">9W16Y-2</strain>
    </source>
</reference>
<comment type="caution">
    <text evidence="6">The sequence shown here is derived from an EMBL/GenBank/DDBJ whole genome shotgun (WGS) entry which is preliminary data.</text>
</comment>
<dbReference type="SMART" id="SM00704">
    <property type="entry name" value="ZnF_CDGSH"/>
    <property type="match status" value="1"/>
</dbReference>
<keyword evidence="4" id="KW-0411">Iron-sulfur</keyword>
<gene>
    <name evidence="6" type="ORF">D9V41_04820</name>
</gene>
<evidence type="ECO:0000256" key="1">
    <source>
        <dbReference type="ARBA" id="ARBA00022714"/>
    </source>
</evidence>
<dbReference type="GO" id="GO:0046872">
    <property type="term" value="F:metal ion binding"/>
    <property type="evidence" value="ECO:0007669"/>
    <property type="project" value="UniProtKB-KW"/>
</dbReference>
<dbReference type="InterPro" id="IPR018967">
    <property type="entry name" value="FeS-contain_CDGSH-typ"/>
</dbReference>
<evidence type="ECO:0000256" key="3">
    <source>
        <dbReference type="ARBA" id="ARBA00023004"/>
    </source>
</evidence>
<dbReference type="Pfam" id="PF09360">
    <property type="entry name" value="zf-CDGSH"/>
    <property type="match status" value="1"/>
</dbReference>
<accession>A0A3L8PNF0</accession>
<dbReference type="GO" id="GO:0005737">
    <property type="term" value="C:cytoplasm"/>
    <property type="evidence" value="ECO:0007669"/>
    <property type="project" value="UniProtKB-ARBA"/>
</dbReference>
<dbReference type="OrthoDB" id="9800162at2"/>
<name>A0A3L8PNF0_9ACTN</name>
<sequence length="66" mass="7401">MSVDEPDVIMCPDGPMLLRGHHRVADESGEVFETERPFSAVCRCGKSATRPWCDGSHKLLRRTKTT</sequence>
<evidence type="ECO:0000256" key="4">
    <source>
        <dbReference type="ARBA" id="ARBA00023014"/>
    </source>
</evidence>
<proteinExistence type="predicted"/>
<evidence type="ECO:0000313" key="7">
    <source>
        <dbReference type="Proteomes" id="UP000282515"/>
    </source>
</evidence>
<keyword evidence="2" id="KW-0479">Metal-binding</keyword>
<dbReference type="AlphaFoldDB" id="A0A3L8PNF0"/>
<dbReference type="EMBL" id="RDBF01000003">
    <property type="protein sequence ID" value="RLV56714.1"/>
    <property type="molecule type" value="Genomic_DNA"/>
</dbReference>
<organism evidence="6 7">
    <name type="scientific">Aeromicrobium phragmitis</name>
    <dbReference type="NCBI Taxonomy" id="2478914"/>
    <lineage>
        <taxon>Bacteria</taxon>
        <taxon>Bacillati</taxon>
        <taxon>Actinomycetota</taxon>
        <taxon>Actinomycetes</taxon>
        <taxon>Propionibacteriales</taxon>
        <taxon>Nocardioidaceae</taxon>
        <taxon>Aeromicrobium</taxon>
    </lineage>
</organism>
<keyword evidence="3" id="KW-0408">Iron</keyword>
<dbReference type="Proteomes" id="UP000282515">
    <property type="component" value="Unassembled WGS sequence"/>
</dbReference>
<dbReference type="RefSeq" id="WP_121793720.1">
    <property type="nucleotide sequence ID" value="NZ_RDBF01000003.1"/>
</dbReference>